<protein>
    <submittedName>
        <fullName evidence="3">Pollen Ole e 1 allergen and extensin family protein</fullName>
    </submittedName>
</protein>
<reference evidence="3" key="1">
    <citation type="journal article" date="2019" name="Science">
        <title>Mutation of a bHLH transcription factor allowed almond domestication.</title>
        <authorList>
            <person name="Sanchez-Perez R."/>
            <person name="Pavan S."/>
            <person name="Mazzeo R."/>
            <person name="Moldovan C."/>
            <person name="Aiese Cigliano R."/>
            <person name="Del Cueto J."/>
            <person name="Ricciardi F."/>
            <person name="Lotti C."/>
            <person name="Ricciardi L."/>
            <person name="Dicenta F."/>
            <person name="Lopez-Marques R.L."/>
            <person name="Lindberg Moller B."/>
        </authorList>
    </citation>
    <scope>NUCLEOTIDE SEQUENCE</scope>
</reference>
<organism evidence="3">
    <name type="scientific">Prunus dulcis</name>
    <name type="common">Almond</name>
    <name type="synonym">Amygdalus dulcis</name>
    <dbReference type="NCBI Taxonomy" id="3755"/>
    <lineage>
        <taxon>Eukaryota</taxon>
        <taxon>Viridiplantae</taxon>
        <taxon>Streptophyta</taxon>
        <taxon>Embryophyta</taxon>
        <taxon>Tracheophyta</taxon>
        <taxon>Spermatophyta</taxon>
        <taxon>Magnoliopsida</taxon>
        <taxon>eudicotyledons</taxon>
        <taxon>Gunneridae</taxon>
        <taxon>Pentapetalae</taxon>
        <taxon>rosids</taxon>
        <taxon>fabids</taxon>
        <taxon>Rosales</taxon>
        <taxon>Rosaceae</taxon>
        <taxon>Amygdaloideae</taxon>
        <taxon>Amygdaleae</taxon>
        <taxon>Prunus</taxon>
    </lineage>
</organism>
<dbReference type="EMBL" id="AP019300">
    <property type="protein sequence ID" value="BBH00893.1"/>
    <property type="molecule type" value="Genomic_DNA"/>
</dbReference>
<feature type="region of interest" description="Disordered" evidence="2">
    <location>
        <begin position="1"/>
        <end position="27"/>
    </location>
</feature>
<evidence type="ECO:0000256" key="2">
    <source>
        <dbReference type="SAM" id="MobiDB-lite"/>
    </source>
</evidence>
<feature type="compositionally biased region" description="Pro residues" evidence="2">
    <location>
        <begin position="98"/>
        <end position="109"/>
    </location>
</feature>
<evidence type="ECO:0000313" key="3">
    <source>
        <dbReference type="EMBL" id="BBH00893.1"/>
    </source>
</evidence>
<dbReference type="PANTHER" id="PTHR33470">
    <property type="entry name" value="OS01G0164075 PROTEIN"/>
    <property type="match status" value="1"/>
</dbReference>
<feature type="region of interest" description="Disordered" evidence="2">
    <location>
        <begin position="80"/>
        <end position="109"/>
    </location>
</feature>
<sequence>MVASPAHPPTHHHHHHPHPHPPTAPRFTHRFTLQPIHRSTLQPIHQFTLQPIPRSTHQATTTTMATHRLILLLTSRFNPESPSNPLCTTGSPTDSEPKPPPVHPPQFPPKKPFPRSFVAVQGVVYCKSCKYAGVDTLLGASPVLGATIKLQCNNTKYPLVVKTNTDKNGYFFITAPRPSPHSELTSARSSSSHHPLPLALSPLISMPNKESIEFEFE</sequence>
<proteinExistence type="predicted"/>
<accession>A0A4Y1R9Q0</accession>
<keyword evidence="1" id="KW-0732">Signal</keyword>
<dbReference type="AlphaFoldDB" id="A0A4Y1R9Q0"/>
<dbReference type="GO" id="GO:0071944">
    <property type="term" value="C:cell periphery"/>
    <property type="evidence" value="ECO:0007669"/>
    <property type="project" value="TreeGrafter"/>
</dbReference>
<feature type="compositionally biased region" description="Polar residues" evidence="2">
    <location>
        <begin position="80"/>
        <end position="94"/>
    </location>
</feature>
<evidence type="ECO:0000256" key="1">
    <source>
        <dbReference type="ARBA" id="ARBA00022729"/>
    </source>
</evidence>
<gene>
    <name evidence="3" type="ORF">Prudu_011006</name>
</gene>
<dbReference type="Pfam" id="PF01190">
    <property type="entry name" value="Pollen_Ole_e_1"/>
    <property type="match status" value="1"/>
</dbReference>
<feature type="compositionally biased region" description="Basic residues" evidence="2">
    <location>
        <begin position="9"/>
        <end position="19"/>
    </location>
</feature>
<dbReference type="PANTHER" id="PTHR33470:SF22">
    <property type="entry name" value="POLLEN OLE E 1 ALLERGEN AND EXTENSIN FAMILY PROTEIN"/>
    <property type="match status" value="1"/>
</dbReference>
<name>A0A4Y1R9Q0_PRUDU</name>